<dbReference type="InterPro" id="IPR020449">
    <property type="entry name" value="Tscrpt_reg_AraC-type_HTH"/>
</dbReference>
<dbReference type="AlphaFoldDB" id="A0A949NIA6"/>
<keyword evidence="8" id="KW-0804">Transcription</keyword>
<dbReference type="Gene3D" id="3.40.50.2300">
    <property type="match status" value="1"/>
</dbReference>
<evidence type="ECO:0000256" key="4">
    <source>
        <dbReference type="ARBA" id="ARBA00022553"/>
    </source>
</evidence>
<dbReference type="PRINTS" id="PR00032">
    <property type="entry name" value="HTHARAC"/>
</dbReference>
<feature type="modified residue" description="4-aspartylphosphate" evidence="10">
    <location>
        <position position="78"/>
    </location>
</feature>
<proteinExistence type="predicted"/>
<dbReference type="SUPFAM" id="SSF52172">
    <property type="entry name" value="CheY-like"/>
    <property type="match status" value="1"/>
</dbReference>
<dbReference type="InterPro" id="IPR009057">
    <property type="entry name" value="Homeodomain-like_sf"/>
</dbReference>
<keyword evidence="7" id="KW-0238">DNA-binding</keyword>
<evidence type="ECO:0000256" key="1">
    <source>
        <dbReference type="ARBA" id="ARBA00004496"/>
    </source>
</evidence>
<dbReference type="EMBL" id="JAHQCW010000077">
    <property type="protein sequence ID" value="MBU9739698.1"/>
    <property type="molecule type" value="Genomic_DNA"/>
</dbReference>
<keyword evidence="4 10" id="KW-0597">Phosphoprotein</keyword>
<dbReference type="GO" id="GO:0000160">
    <property type="term" value="P:phosphorelay signal transduction system"/>
    <property type="evidence" value="ECO:0007669"/>
    <property type="project" value="UniProtKB-KW"/>
</dbReference>
<accession>A0A949NIA6</accession>
<dbReference type="SMART" id="SM00448">
    <property type="entry name" value="REC"/>
    <property type="match status" value="1"/>
</dbReference>
<dbReference type="Proteomes" id="UP000712157">
    <property type="component" value="Unassembled WGS sequence"/>
</dbReference>
<dbReference type="SUPFAM" id="SSF46689">
    <property type="entry name" value="Homeodomain-like"/>
    <property type="match status" value="2"/>
</dbReference>
<dbReference type="InterPro" id="IPR018060">
    <property type="entry name" value="HTH_AraC"/>
</dbReference>
<comment type="caution">
    <text evidence="13">The sequence shown here is derived from an EMBL/GenBank/DDBJ whole genome shotgun (WGS) entry which is preliminary data.</text>
</comment>
<comment type="subcellular location">
    <subcellularLocation>
        <location evidence="1">Cytoplasm</location>
    </subcellularLocation>
</comment>
<dbReference type="Pfam" id="PF12833">
    <property type="entry name" value="HTH_18"/>
    <property type="match status" value="1"/>
</dbReference>
<evidence type="ECO:0000313" key="13">
    <source>
        <dbReference type="EMBL" id="MBU9739698.1"/>
    </source>
</evidence>
<evidence type="ECO:0000256" key="5">
    <source>
        <dbReference type="ARBA" id="ARBA00023012"/>
    </source>
</evidence>
<feature type="domain" description="Response regulatory" evidence="12">
    <location>
        <begin position="26"/>
        <end position="143"/>
    </location>
</feature>
<dbReference type="GO" id="GO:0005737">
    <property type="term" value="C:cytoplasm"/>
    <property type="evidence" value="ECO:0007669"/>
    <property type="project" value="UniProtKB-SubCell"/>
</dbReference>
<organism evidence="13 14">
    <name type="scientific">Diplocloster agilis</name>
    <dbReference type="NCBI Taxonomy" id="2850323"/>
    <lineage>
        <taxon>Bacteria</taxon>
        <taxon>Bacillati</taxon>
        <taxon>Bacillota</taxon>
        <taxon>Clostridia</taxon>
        <taxon>Lachnospirales</taxon>
        <taxon>Lachnospiraceae</taxon>
        <taxon>Diplocloster</taxon>
    </lineage>
</organism>
<dbReference type="GO" id="GO:0003700">
    <property type="term" value="F:DNA-binding transcription factor activity"/>
    <property type="evidence" value="ECO:0007669"/>
    <property type="project" value="InterPro"/>
</dbReference>
<evidence type="ECO:0000256" key="8">
    <source>
        <dbReference type="ARBA" id="ARBA00023163"/>
    </source>
</evidence>
<dbReference type="PANTHER" id="PTHR42713">
    <property type="entry name" value="HISTIDINE KINASE-RELATED"/>
    <property type="match status" value="1"/>
</dbReference>
<evidence type="ECO:0000259" key="12">
    <source>
        <dbReference type="PROSITE" id="PS50110"/>
    </source>
</evidence>
<protein>
    <recommendedName>
        <fullName evidence="2">Stage 0 sporulation protein A homolog</fullName>
    </recommendedName>
</protein>
<gene>
    <name evidence="13" type="ORF">KTH89_24480</name>
</gene>
<dbReference type="RefSeq" id="WP_238723440.1">
    <property type="nucleotide sequence ID" value="NZ_JAHQCW010000077.1"/>
</dbReference>
<dbReference type="InterPro" id="IPR011006">
    <property type="entry name" value="CheY-like_superfamily"/>
</dbReference>
<keyword evidence="6" id="KW-0805">Transcription regulation</keyword>
<evidence type="ECO:0000259" key="11">
    <source>
        <dbReference type="PROSITE" id="PS01124"/>
    </source>
</evidence>
<dbReference type="CDD" id="cd17536">
    <property type="entry name" value="REC_YesN-like"/>
    <property type="match status" value="1"/>
</dbReference>
<evidence type="ECO:0000256" key="7">
    <source>
        <dbReference type="ARBA" id="ARBA00023125"/>
    </source>
</evidence>
<dbReference type="InterPro" id="IPR051552">
    <property type="entry name" value="HptR"/>
</dbReference>
<evidence type="ECO:0000256" key="2">
    <source>
        <dbReference type="ARBA" id="ARBA00018672"/>
    </source>
</evidence>
<feature type="domain" description="HTH araC/xylS-type" evidence="11">
    <location>
        <begin position="466"/>
        <end position="564"/>
    </location>
</feature>
<evidence type="ECO:0000256" key="10">
    <source>
        <dbReference type="PROSITE-ProRule" id="PRU00169"/>
    </source>
</evidence>
<comment type="function">
    <text evidence="9">May play the central regulatory role in sporulation. It may be an element of the effector pathway responsible for the activation of sporulation genes in response to nutritional stress. Spo0A may act in concert with spo0H (a sigma factor) to control the expression of some genes that are critical to the sporulation process.</text>
</comment>
<sequence length="566" mass="65389">MIRIEGAWPVTSGNMEHWKGWRTVLKILIADDEDRVCRLIEKLIDWEHLDVSLVATAANGIEELEFIEKYEPDIVITDIRMPGMDGLQVIERVVQMERPVNFIVVSGYKQFEYAYNALKYGVEDYLLKPIHKEELNQILAKICSARLEKEKQVSDYALMEKEHKLSQEIIQNKFIVTLLSRENPGAVDIAMVNEKYHFSFSGPVYQCYALSVDYERVEDVEKETAEGLCRSVLKKIRKFLEEAEAAGWNANGLIHNVIAGICEFREENSQEKAQQQELWNQLFSEIQKYSGSFSGYVVTMTVSAPFQDFAECADKLRETFEHLGSRLVLGANQVIRLPETGLPKEDSPLPVNMKGEDALKAAVEALDLKKFDYMLRECFRMIGNEKPENYRLYYKNVEQLIRVVFEAVDFEDISDTELEAEKEDLYAQIRKYADRSSIRNYVLEYLNAFLKKYEAGKRNQEKKPVRVVKDYIREHYQENISLEEMAKLVDLNPVYLSVLFKRSTGVNFNDYLTDIRIAKAKSMLKDTNESIAAIAEQVGYANAKYFSQLFSKVVGINPTVYRKLHS</sequence>
<dbReference type="InterPro" id="IPR018062">
    <property type="entry name" value="HTH_AraC-typ_CS"/>
</dbReference>
<name>A0A949NIA6_9FIRM</name>
<evidence type="ECO:0000313" key="14">
    <source>
        <dbReference type="Proteomes" id="UP000712157"/>
    </source>
</evidence>
<evidence type="ECO:0000256" key="6">
    <source>
        <dbReference type="ARBA" id="ARBA00023015"/>
    </source>
</evidence>
<dbReference type="PROSITE" id="PS01124">
    <property type="entry name" value="HTH_ARAC_FAMILY_2"/>
    <property type="match status" value="1"/>
</dbReference>
<dbReference type="PANTHER" id="PTHR42713:SF3">
    <property type="entry name" value="TRANSCRIPTIONAL REGULATORY PROTEIN HPTR"/>
    <property type="match status" value="1"/>
</dbReference>
<dbReference type="PROSITE" id="PS50110">
    <property type="entry name" value="RESPONSE_REGULATORY"/>
    <property type="match status" value="1"/>
</dbReference>
<evidence type="ECO:0000256" key="3">
    <source>
        <dbReference type="ARBA" id="ARBA00022490"/>
    </source>
</evidence>
<dbReference type="GO" id="GO:0043565">
    <property type="term" value="F:sequence-specific DNA binding"/>
    <property type="evidence" value="ECO:0007669"/>
    <property type="project" value="InterPro"/>
</dbReference>
<reference evidence="13" key="1">
    <citation type="submission" date="2021-06" db="EMBL/GenBank/DDBJ databases">
        <title>Description of novel taxa of the family Lachnospiraceae.</title>
        <authorList>
            <person name="Chaplin A.V."/>
            <person name="Sokolova S.R."/>
            <person name="Pikina A.P."/>
            <person name="Korzhanova M."/>
            <person name="Belova V."/>
            <person name="Korostin D."/>
            <person name="Efimov B.A."/>
        </authorList>
    </citation>
    <scope>NUCLEOTIDE SEQUENCE</scope>
    <source>
        <strain evidence="13">ASD5720</strain>
    </source>
</reference>
<keyword evidence="14" id="KW-1185">Reference proteome</keyword>
<dbReference type="InterPro" id="IPR001789">
    <property type="entry name" value="Sig_transdc_resp-reg_receiver"/>
</dbReference>
<dbReference type="Gene3D" id="1.10.10.60">
    <property type="entry name" value="Homeodomain-like"/>
    <property type="match status" value="2"/>
</dbReference>
<dbReference type="PROSITE" id="PS00041">
    <property type="entry name" value="HTH_ARAC_FAMILY_1"/>
    <property type="match status" value="1"/>
</dbReference>
<evidence type="ECO:0000256" key="9">
    <source>
        <dbReference type="ARBA" id="ARBA00024867"/>
    </source>
</evidence>
<keyword evidence="5" id="KW-0902">Two-component regulatory system</keyword>
<dbReference type="SMART" id="SM00342">
    <property type="entry name" value="HTH_ARAC"/>
    <property type="match status" value="1"/>
</dbReference>
<dbReference type="Pfam" id="PF00072">
    <property type="entry name" value="Response_reg"/>
    <property type="match status" value="1"/>
</dbReference>
<keyword evidence="3" id="KW-0963">Cytoplasm</keyword>